<feature type="domain" description="HTH DNA binding" evidence="1">
    <location>
        <begin position="69"/>
        <end position="119"/>
    </location>
</feature>
<gene>
    <name evidence="2" type="ORF">DLD82_17670</name>
</gene>
<evidence type="ECO:0000259" key="1">
    <source>
        <dbReference type="Pfam" id="PF11972"/>
    </source>
</evidence>
<dbReference type="RefSeq" id="WP_109942457.1">
    <property type="nucleotide sequence ID" value="NZ_CP176366.1"/>
</dbReference>
<name>A0A2V2MTU2_9EURY</name>
<dbReference type="SUPFAM" id="SSF140931">
    <property type="entry name" value="Fic-like"/>
    <property type="match status" value="1"/>
</dbReference>
<sequence>MKRHQDRYYQLLNEVRYDGAWEMWVLFFLQGIQEISDEALKTVQEIISLKQKIIDQLHTGEKTSLLAIRLTDLIFKSPIITVPQIQESLHTNRQTAYDMVHTFEELGIITEMTGKKRYKKYLFREYIEIIEKGCE</sequence>
<proteinExistence type="predicted"/>
<dbReference type="InterPro" id="IPR036597">
    <property type="entry name" value="Fido-like_dom_sf"/>
</dbReference>
<organism evidence="2 3">
    <name type="scientific">Methanospirillum stamsii</name>
    <dbReference type="NCBI Taxonomy" id="1277351"/>
    <lineage>
        <taxon>Archaea</taxon>
        <taxon>Methanobacteriati</taxon>
        <taxon>Methanobacteriota</taxon>
        <taxon>Stenosarchaea group</taxon>
        <taxon>Methanomicrobia</taxon>
        <taxon>Methanomicrobiales</taxon>
        <taxon>Methanospirillaceae</taxon>
        <taxon>Methanospirillum</taxon>
    </lineage>
</organism>
<protein>
    <recommendedName>
        <fullName evidence="1">HTH DNA binding domain-containing protein</fullName>
    </recommendedName>
</protein>
<evidence type="ECO:0000313" key="3">
    <source>
        <dbReference type="Proteomes" id="UP000245934"/>
    </source>
</evidence>
<dbReference type="InterPro" id="IPR036390">
    <property type="entry name" value="WH_DNA-bd_sf"/>
</dbReference>
<dbReference type="EMBL" id="QGMZ01000064">
    <property type="protein sequence ID" value="PWR69555.1"/>
    <property type="molecule type" value="Genomic_DNA"/>
</dbReference>
<dbReference type="InterPro" id="IPR021068">
    <property type="entry name" value="HTH_DNA-bd"/>
</dbReference>
<dbReference type="SUPFAM" id="SSF46785">
    <property type="entry name" value="Winged helix' DNA-binding domain"/>
    <property type="match status" value="1"/>
</dbReference>
<dbReference type="AlphaFoldDB" id="A0A2V2MTU2"/>
<dbReference type="OrthoDB" id="350952at2157"/>
<dbReference type="Proteomes" id="UP000245934">
    <property type="component" value="Unassembled WGS sequence"/>
</dbReference>
<dbReference type="Pfam" id="PF11972">
    <property type="entry name" value="HTH_13"/>
    <property type="match status" value="1"/>
</dbReference>
<keyword evidence="3" id="KW-1185">Reference proteome</keyword>
<comment type="caution">
    <text evidence="2">The sequence shown here is derived from an EMBL/GenBank/DDBJ whole genome shotgun (WGS) entry which is preliminary data.</text>
</comment>
<evidence type="ECO:0000313" key="2">
    <source>
        <dbReference type="EMBL" id="PWR69555.1"/>
    </source>
</evidence>
<accession>A0A2V2MTU2</accession>
<reference evidence="2 3" key="1">
    <citation type="submission" date="2018-05" db="EMBL/GenBank/DDBJ databases">
        <title>Draft genome of Methanospirillum stamsii Pt1.</title>
        <authorList>
            <person name="Dueholm M.S."/>
            <person name="Nielsen P.H."/>
            <person name="Bakmann L.F."/>
            <person name="Otzen D.E."/>
        </authorList>
    </citation>
    <scope>NUCLEOTIDE SEQUENCE [LARGE SCALE GENOMIC DNA]</scope>
    <source>
        <strain evidence="2 3">Pt1</strain>
    </source>
</reference>
<dbReference type="GeneID" id="97609962"/>